<name>A0ABT6JP08_9GAMM</name>
<gene>
    <name evidence="1" type="ORF">QFW80_14255</name>
</gene>
<sequence length="173" mass="19746">MPLHRHPAAPHDFDFVFGDWTVRHRRLRERLAGCTEWIEFDGEMSTHAVLGGFGNLEDNLLRFPEGEFRAVALRAYDPGRDTWSIWWLDGRFPDRIDVPVVGRFDQGVGAFFAADVFGGVPITVRFLWSQVGPDQLRWEQAFSTDDGATWETNWTMDFHRAGAPPSQTRAQPG</sequence>
<keyword evidence="2" id="KW-1185">Reference proteome</keyword>
<dbReference type="Proteomes" id="UP001156831">
    <property type="component" value="Unassembled WGS sequence"/>
</dbReference>
<proteinExistence type="predicted"/>
<evidence type="ECO:0000313" key="1">
    <source>
        <dbReference type="EMBL" id="MDH5831681.1"/>
    </source>
</evidence>
<dbReference type="RefSeq" id="WP_280602641.1">
    <property type="nucleotide sequence ID" value="NZ_JARXRN010000028.1"/>
</dbReference>
<comment type="caution">
    <text evidence="1">The sequence shown here is derived from an EMBL/GenBank/DDBJ whole genome shotgun (WGS) entry which is preliminary data.</text>
</comment>
<protein>
    <recommendedName>
        <fullName evidence="3">DUF1579 domain-containing protein</fullName>
    </recommendedName>
</protein>
<organism evidence="1 2">
    <name type="scientific">Luteimonas rhizosphaericola</name>
    <dbReference type="NCBI Taxonomy" id="3042024"/>
    <lineage>
        <taxon>Bacteria</taxon>
        <taxon>Pseudomonadati</taxon>
        <taxon>Pseudomonadota</taxon>
        <taxon>Gammaproteobacteria</taxon>
        <taxon>Lysobacterales</taxon>
        <taxon>Lysobacteraceae</taxon>
        <taxon>Luteimonas</taxon>
    </lineage>
</organism>
<dbReference type="EMBL" id="JARXRN010000028">
    <property type="protein sequence ID" value="MDH5831681.1"/>
    <property type="molecule type" value="Genomic_DNA"/>
</dbReference>
<evidence type="ECO:0008006" key="3">
    <source>
        <dbReference type="Google" id="ProtNLM"/>
    </source>
</evidence>
<reference evidence="1 2" key="1">
    <citation type="submission" date="2023-04" db="EMBL/GenBank/DDBJ databases">
        <title>Luteimonas sp. M1R5S18.</title>
        <authorList>
            <person name="Sun J.-Q."/>
        </authorList>
    </citation>
    <scope>NUCLEOTIDE SEQUENCE [LARGE SCALE GENOMIC DNA]</scope>
    <source>
        <strain evidence="1 2">M1R5S18</strain>
    </source>
</reference>
<accession>A0ABT6JP08</accession>
<evidence type="ECO:0000313" key="2">
    <source>
        <dbReference type="Proteomes" id="UP001156831"/>
    </source>
</evidence>